<keyword evidence="5" id="KW-0812">Transmembrane</keyword>
<keyword evidence="2 3" id="KW-0175">Coiled coil</keyword>
<dbReference type="Gene3D" id="2.40.50.100">
    <property type="match status" value="1"/>
</dbReference>
<evidence type="ECO:0000259" key="6">
    <source>
        <dbReference type="Pfam" id="PF25876"/>
    </source>
</evidence>
<evidence type="ECO:0000256" key="1">
    <source>
        <dbReference type="ARBA" id="ARBA00009477"/>
    </source>
</evidence>
<keyword evidence="5" id="KW-0472">Membrane</keyword>
<keyword evidence="5" id="KW-1133">Transmembrane helix</keyword>
<dbReference type="Pfam" id="PF25954">
    <property type="entry name" value="Beta-barrel_RND_2"/>
    <property type="match status" value="1"/>
</dbReference>
<proteinExistence type="inferred from homology"/>
<protein>
    <submittedName>
        <fullName evidence="9">Efflux RND transporter periplasmic adaptor subunit</fullName>
    </submittedName>
</protein>
<dbReference type="Pfam" id="PF25876">
    <property type="entry name" value="HH_MFP_RND"/>
    <property type="match status" value="1"/>
</dbReference>
<evidence type="ECO:0000256" key="3">
    <source>
        <dbReference type="SAM" id="Coils"/>
    </source>
</evidence>
<dbReference type="InterPro" id="IPR058624">
    <property type="entry name" value="MdtA-like_HH"/>
</dbReference>
<evidence type="ECO:0000313" key="9">
    <source>
        <dbReference type="EMBL" id="MFC3154280.1"/>
    </source>
</evidence>
<dbReference type="InterPro" id="IPR006143">
    <property type="entry name" value="RND_pump_MFP"/>
</dbReference>
<evidence type="ECO:0000259" key="8">
    <source>
        <dbReference type="Pfam" id="PF25954"/>
    </source>
</evidence>
<dbReference type="InterPro" id="IPR058792">
    <property type="entry name" value="Beta-barrel_RND_2"/>
</dbReference>
<dbReference type="RefSeq" id="WP_382414456.1">
    <property type="nucleotide sequence ID" value="NZ_AP031500.1"/>
</dbReference>
<reference evidence="10" key="1">
    <citation type="journal article" date="2019" name="Int. J. Syst. Evol. Microbiol.">
        <title>The Global Catalogue of Microorganisms (GCM) 10K type strain sequencing project: providing services to taxonomists for standard genome sequencing and annotation.</title>
        <authorList>
            <consortium name="The Broad Institute Genomics Platform"/>
            <consortium name="The Broad Institute Genome Sequencing Center for Infectious Disease"/>
            <person name="Wu L."/>
            <person name="Ma J."/>
        </authorList>
    </citation>
    <scope>NUCLEOTIDE SEQUENCE [LARGE SCALE GENOMIC DNA]</scope>
    <source>
        <strain evidence="10">KCTC 52141</strain>
    </source>
</reference>
<comment type="similarity">
    <text evidence="1">Belongs to the membrane fusion protein (MFP) (TC 8.A.1) family.</text>
</comment>
<dbReference type="Gene3D" id="2.40.420.20">
    <property type="match status" value="1"/>
</dbReference>
<feature type="domain" description="CusB-like beta-barrel" evidence="8">
    <location>
        <begin position="232"/>
        <end position="304"/>
    </location>
</feature>
<dbReference type="Gene3D" id="6.10.140.1990">
    <property type="match status" value="1"/>
</dbReference>
<dbReference type="Proteomes" id="UP001595548">
    <property type="component" value="Unassembled WGS sequence"/>
</dbReference>
<feature type="transmembrane region" description="Helical" evidence="5">
    <location>
        <begin position="12"/>
        <end position="31"/>
    </location>
</feature>
<dbReference type="SUPFAM" id="SSF111369">
    <property type="entry name" value="HlyD-like secretion proteins"/>
    <property type="match status" value="1"/>
</dbReference>
<dbReference type="PANTHER" id="PTHR30469:SF33">
    <property type="entry name" value="SLR1207 PROTEIN"/>
    <property type="match status" value="1"/>
</dbReference>
<dbReference type="InterPro" id="IPR058625">
    <property type="entry name" value="MdtA-like_BSH"/>
</dbReference>
<evidence type="ECO:0000256" key="4">
    <source>
        <dbReference type="SAM" id="MobiDB-lite"/>
    </source>
</evidence>
<accession>A0ABV7HQ95</accession>
<dbReference type="PANTHER" id="PTHR30469">
    <property type="entry name" value="MULTIDRUG RESISTANCE PROTEIN MDTA"/>
    <property type="match status" value="1"/>
</dbReference>
<feature type="domain" description="Multidrug resistance protein MdtA-like barrel-sandwich hybrid" evidence="7">
    <location>
        <begin position="68"/>
        <end position="222"/>
    </location>
</feature>
<evidence type="ECO:0000313" key="10">
    <source>
        <dbReference type="Proteomes" id="UP001595548"/>
    </source>
</evidence>
<evidence type="ECO:0000259" key="7">
    <source>
        <dbReference type="Pfam" id="PF25917"/>
    </source>
</evidence>
<comment type="caution">
    <text evidence="9">The sequence shown here is derived from an EMBL/GenBank/DDBJ whole genome shotgun (WGS) entry which is preliminary data.</text>
</comment>
<name>A0ABV7HQ95_9GAMM</name>
<feature type="coiled-coil region" evidence="3">
    <location>
        <begin position="108"/>
        <end position="135"/>
    </location>
</feature>
<dbReference type="InterPro" id="IPR030190">
    <property type="entry name" value="MacA_alpha-hairpin_sf"/>
</dbReference>
<organism evidence="9 10">
    <name type="scientific">Gilvimarinus japonicus</name>
    <dbReference type="NCBI Taxonomy" id="1796469"/>
    <lineage>
        <taxon>Bacteria</taxon>
        <taxon>Pseudomonadati</taxon>
        <taxon>Pseudomonadota</taxon>
        <taxon>Gammaproteobacteria</taxon>
        <taxon>Cellvibrionales</taxon>
        <taxon>Cellvibrionaceae</taxon>
        <taxon>Gilvimarinus</taxon>
    </lineage>
</organism>
<gene>
    <name evidence="9" type="ORF">ACFOEB_03625</name>
</gene>
<feature type="domain" description="Multidrug resistance protein MdtA-like alpha-helical hairpin" evidence="6">
    <location>
        <begin position="115"/>
        <end position="191"/>
    </location>
</feature>
<evidence type="ECO:0000256" key="5">
    <source>
        <dbReference type="SAM" id="Phobius"/>
    </source>
</evidence>
<dbReference type="Gene3D" id="2.40.30.170">
    <property type="match status" value="1"/>
</dbReference>
<sequence>MKTQLAWIRQRVTWLSIVIFTVLLAAIAYGGQRYFKPSAQPEYILHDVKIGTIENVVAASGTLEPKEYVEVGAQVSGQLKMLAVDVGDLVAGGDLLAEIDATVFETKVMGATASLENKRAQLEKLHAEIYLAQERETRNIDLFKQNAISRDTLTSSQTDVKTIKASIRAMEAQIRADEASLEGDRATLNYAKIYAPMTGTVVSIAVREGQTLNANQNAPLIMKIANLDVLTLRAEVSEADVTRIYPGMDVYFATLGNPDERWHSTVRQVLPTPEVVNDVVLYQVLIDIKNRKSRLMDSMTAQTFFVESRAEDVVTIPVGAIRGGRRESKVLKQVAPDKFVPTPVEIGVRTRTQAEVISGLQAGDVIVAGNRDASKVNPRGAGGPDIRGGRRGGF</sequence>
<dbReference type="NCBIfam" id="TIGR01730">
    <property type="entry name" value="RND_mfp"/>
    <property type="match status" value="1"/>
</dbReference>
<keyword evidence="10" id="KW-1185">Reference proteome</keyword>
<evidence type="ECO:0000256" key="2">
    <source>
        <dbReference type="ARBA" id="ARBA00023054"/>
    </source>
</evidence>
<feature type="region of interest" description="Disordered" evidence="4">
    <location>
        <begin position="371"/>
        <end position="394"/>
    </location>
</feature>
<dbReference type="EMBL" id="JBHRTL010000004">
    <property type="protein sequence ID" value="MFC3154280.1"/>
    <property type="molecule type" value="Genomic_DNA"/>
</dbReference>
<dbReference type="Pfam" id="PF25917">
    <property type="entry name" value="BSH_RND"/>
    <property type="match status" value="1"/>
</dbReference>